<dbReference type="Proteomes" id="UP001155182">
    <property type="component" value="Unassembled WGS sequence"/>
</dbReference>
<evidence type="ECO:0000256" key="3">
    <source>
        <dbReference type="ARBA" id="ARBA00010763"/>
    </source>
</evidence>
<dbReference type="GO" id="GO:0061599">
    <property type="term" value="F:molybdopterin molybdotransferase activity"/>
    <property type="evidence" value="ECO:0007669"/>
    <property type="project" value="UniProtKB-UniRule"/>
</dbReference>
<dbReference type="SUPFAM" id="SSF53218">
    <property type="entry name" value="Molybdenum cofactor biosynthesis proteins"/>
    <property type="match status" value="1"/>
</dbReference>
<dbReference type="GO" id="GO:0046872">
    <property type="term" value="F:metal ion binding"/>
    <property type="evidence" value="ECO:0007669"/>
    <property type="project" value="UniProtKB-UniRule"/>
</dbReference>
<gene>
    <name evidence="8" type="ORF">NF867_05800</name>
</gene>
<dbReference type="Gene3D" id="2.170.190.11">
    <property type="entry name" value="Molybdopterin biosynthesis moea protein, domain 3"/>
    <property type="match status" value="1"/>
</dbReference>
<sequence length="399" mass="44625">MLTVQEAFACVMNTAVDFGIEEVSITQAHGRILRETIYADRPFPPFDRVTMDGIALNFQDYENGRTDFEIQGLQAAGFQQQKLQHNGCIEIMTGAILPDNTDTVVPYEDIFRNQNTFSIIKGIQKGQNIHQQGSDVKKGEALLYPGIKITGAEIAVLATVGKTNIRVSRQPKIALVATGDELIAINEEPKLHQLRISNVYAFQSVLNEIGVEAYIHHIKDDKETLHKEFSNLFAQYDLIICSGGVSAGKFDYIPEVLKELNVATRFHKVKQRPGKPLLFAVSDKNVPFFGLPGNPVSGFMCLHRYVLPWLYQSLQMNPVPVQMQAVLTKDVKFDKPLTYFIPVNVQVTSQGSLHANPHLTNGSGDFAILTSANAFMELDEKKDEFKAGEIYPVWFYKSL</sequence>
<dbReference type="InterPro" id="IPR005110">
    <property type="entry name" value="MoeA_linker/N"/>
</dbReference>
<dbReference type="GO" id="GO:0006777">
    <property type="term" value="P:Mo-molybdopterin cofactor biosynthetic process"/>
    <property type="evidence" value="ECO:0007669"/>
    <property type="project" value="UniProtKB-UniRule"/>
</dbReference>
<dbReference type="InterPro" id="IPR036688">
    <property type="entry name" value="MoeA_C_domain_IV_sf"/>
</dbReference>
<keyword evidence="9" id="KW-1185">Reference proteome</keyword>
<keyword evidence="6" id="KW-0479">Metal-binding</keyword>
<protein>
    <recommendedName>
        <fullName evidence="6">Molybdopterin molybdenumtransferase</fullName>
        <ecNumber evidence="6">2.10.1.1</ecNumber>
    </recommendedName>
</protein>
<dbReference type="RefSeq" id="WP_252586735.1">
    <property type="nucleotide sequence ID" value="NZ_JAMWYS010000024.1"/>
</dbReference>
<evidence type="ECO:0000259" key="7">
    <source>
        <dbReference type="SMART" id="SM00852"/>
    </source>
</evidence>
<dbReference type="CDD" id="cd00887">
    <property type="entry name" value="MoeA"/>
    <property type="match status" value="1"/>
</dbReference>
<dbReference type="NCBIfam" id="TIGR00177">
    <property type="entry name" value="molyb_syn"/>
    <property type="match status" value="1"/>
</dbReference>
<dbReference type="PROSITE" id="PS01079">
    <property type="entry name" value="MOCF_BIOSYNTHESIS_2"/>
    <property type="match status" value="1"/>
</dbReference>
<dbReference type="Gene3D" id="2.40.340.10">
    <property type="entry name" value="MoeA, C-terminal, domain IV"/>
    <property type="match status" value="1"/>
</dbReference>
<keyword evidence="6" id="KW-0808">Transferase</keyword>
<dbReference type="EC" id="2.10.1.1" evidence="6"/>
<evidence type="ECO:0000313" key="9">
    <source>
        <dbReference type="Proteomes" id="UP001155182"/>
    </source>
</evidence>
<dbReference type="AlphaFoldDB" id="A0A9X2JD16"/>
<evidence type="ECO:0000313" key="8">
    <source>
        <dbReference type="EMBL" id="MCO4292375.1"/>
    </source>
</evidence>
<dbReference type="Pfam" id="PF03454">
    <property type="entry name" value="MoeA_C"/>
    <property type="match status" value="1"/>
</dbReference>
<dbReference type="GO" id="GO:0005829">
    <property type="term" value="C:cytosol"/>
    <property type="evidence" value="ECO:0007669"/>
    <property type="project" value="TreeGrafter"/>
</dbReference>
<name>A0A9X2JD16_9SPHI</name>
<evidence type="ECO:0000256" key="1">
    <source>
        <dbReference type="ARBA" id="ARBA00002901"/>
    </source>
</evidence>
<keyword evidence="4 6" id="KW-0501">Molybdenum cofactor biosynthesis</keyword>
<comment type="catalytic activity">
    <reaction evidence="5">
        <text>adenylyl-molybdopterin + molybdate = Mo-molybdopterin + AMP + H(+)</text>
        <dbReference type="Rhea" id="RHEA:35047"/>
        <dbReference type="ChEBI" id="CHEBI:15378"/>
        <dbReference type="ChEBI" id="CHEBI:36264"/>
        <dbReference type="ChEBI" id="CHEBI:62727"/>
        <dbReference type="ChEBI" id="CHEBI:71302"/>
        <dbReference type="ChEBI" id="CHEBI:456215"/>
        <dbReference type="EC" id="2.10.1.1"/>
    </reaction>
</comment>
<dbReference type="InterPro" id="IPR036135">
    <property type="entry name" value="MoeA_linker/N_sf"/>
</dbReference>
<dbReference type="EMBL" id="JAMWYS010000024">
    <property type="protein sequence ID" value="MCO4292375.1"/>
    <property type="molecule type" value="Genomic_DNA"/>
</dbReference>
<dbReference type="SUPFAM" id="SSF63882">
    <property type="entry name" value="MoeA N-terminal region -like"/>
    <property type="match status" value="1"/>
</dbReference>
<keyword evidence="6" id="KW-0460">Magnesium</keyword>
<dbReference type="SMART" id="SM00852">
    <property type="entry name" value="MoCF_biosynth"/>
    <property type="match status" value="1"/>
</dbReference>
<dbReference type="PANTHER" id="PTHR10192">
    <property type="entry name" value="MOLYBDOPTERIN BIOSYNTHESIS PROTEIN"/>
    <property type="match status" value="1"/>
</dbReference>
<evidence type="ECO:0000256" key="6">
    <source>
        <dbReference type="RuleBase" id="RU365090"/>
    </source>
</evidence>
<comment type="cofactor">
    <cofactor evidence="6">
        <name>Mg(2+)</name>
        <dbReference type="ChEBI" id="CHEBI:18420"/>
    </cofactor>
</comment>
<dbReference type="InterPro" id="IPR005111">
    <property type="entry name" value="MoeA_C_domain_IV"/>
</dbReference>
<dbReference type="InterPro" id="IPR036425">
    <property type="entry name" value="MoaB/Mog-like_dom_sf"/>
</dbReference>
<dbReference type="InterPro" id="IPR038987">
    <property type="entry name" value="MoeA-like"/>
</dbReference>
<dbReference type="Gene3D" id="3.90.105.10">
    <property type="entry name" value="Molybdopterin biosynthesis moea protein, domain 2"/>
    <property type="match status" value="1"/>
</dbReference>
<dbReference type="Pfam" id="PF00994">
    <property type="entry name" value="MoCF_biosynth"/>
    <property type="match status" value="1"/>
</dbReference>
<dbReference type="InterPro" id="IPR008284">
    <property type="entry name" value="MoCF_biosynth_CS"/>
</dbReference>
<dbReference type="Gene3D" id="3.40.980.10">
    <property type="entry name" value="MoaB/Mog-like domain"/>
    <property type="match status" value="1"/>
</dbReference>
<evidence type="ECO:0000256" key="5">
    <source>
        <dbReference type="ARBA" id="ARBA00047317"/>
    </source>
</evidence>
<comment type="function">
    <text evidence="1 6">Catalyzes the insertion of molybdate into adenylated molybdopterin with the concomitant release of AMP.</text>
</comment>
<dbReference type="SUPFAM" id="SSF63867">
    <property type="entry name" value="MoeA C-terminal domain-like"/>
    <property type="match status" value="1"/>
</dbReference>
<organism evidence="8 9">
    <name type="scientific">Solitalea agri</name>
    <dbReference type="NCBI Taxonomy" id="2953739"/>
    <lineage>
        <taxon>Bacteria</taxon>
        <taxon>Pseudomonadati</taxon>
        <taxon>Bacteroidota</taxon>
        <taxon>Sphingobacteriia</taxon>
        <taxon>Sphingobacteriales</taxon>
        <taxon>Sphingobacteriaceae</taxon>
        <taxon>Solitalea</taxon>
    </lineage>
</organism>
<evidence type="ECO:0000256" key="2">
    <source>
        <dbReference type="ARBA" id="ARBA00005046"/>
    </source>
</evidence>
<accession>A0A9X2JD16</accession>
<feature type="domain" description="MoaB/Mog" evidence="7">
    <location>
        <begin position="174"/>
        <end position="312"/>
    </location>
</feature>
<dbReference type="PANTHER" id="PTHR10192:SF5">
    <property type="entry name" value="GEPHYRIN"/>
    <property type="match status" value="1"/>
</dbReference>
<comment type="caution">
    <text evidence="8">The sequence shown here is derived from an EMBL/GenBank/DDBJ whole genome shotgun (WGS) entry which is preliminary data.</text>
</comment>
<evidence type="ECO:0000256" key="4">
    <source>
        <dbReference type="ARBA" id="ARBA00023150"/>
    </source>
</evidence>
<comment type="similarity">
    <text evidence="3 6">Belongs to the MoeA family.</text>
</comment>
<proteinExistence type="inferred from homology"/>
<keyword evidence="6" id="KW-0500">Molybdenum</keyword>
<reference evidence="8" key="1">
    <citation type="submission" date="2022-06" db="EMBL/GenBank/DDBJ databases">
        <title>Solitalea sp. MAHUQ-68 isolated from rhizospheric soil.</title>
        <authorList>
            <person name="Huq M.A."/>
        </authorList>
    </citation>
    <scope>NUCLEOTIDE SEQUENCE</scope>
    <source>
        <strain evidence="8">MAHUQ-68</strain>
    </source>
</reference>
<dbReference type="Pfam" id="PF03453">
    <property type="entry name" value="MoeA_N"/>
    <property type="match status" value="1"/>
</dbReference>
<comment type="pathway">
    <text evidence="2 6">Cofactor biosynthesis; molybdopterin biosynthesis.</text>
</comment>
<dbReference type="InterPro" id="IPR001453">
    <property type="entry name" value="MoaB/Mog_dom"/>
</dbReference>